<sequence length="109" mass="12634">MQDNLRSKKQKCNMQVTPSFEIVGRIIGRPSRSFSRSPNCSVKCRPRDKCLREVRNDKIRAGFTSAFRQTIHADHYSVRRRHKPLSSSLWASWVDDDIKALLECTNIAQ</sequence>
<evidence type="ECO:0000313" key="2">
    <source>
        <dbReference type="Proteomes" id="UP000887013"/>
    </source>
</evidence>
<protein>
    <submittedName>
        <fullName evidence="1">Uncharacterized protein</fullName>
    </submittedName>
</protein>
<gene>
    <name evidence="1" type="ORF">NPIL_312161</name>
</gene>
<reference evidence="1" key="1">
    <citation type="submission" date="2020-08" db="EMBL/GenBank/DDBJ databases">
        <title>Multicomponent nature underlies the extraordinary mechanical properties of spider dragline silk.</title>
        <authorList>
            <person name="Kono N."/>
            <person name="Nakamura H."/>
            <person name="Mori M."/>
            <person name="Yoshida Y."/>
            <person name="Ohtoshi R."/>
            <person name="Malay A.D."/>
            <person name="Moran D.A.P."/>
            <person name="Tomita M."/>
            <person name="Numata K."/>
            <person name="Arakawa K."/>
        </authorList>
    </citation>
    <scope>NUCLEOTIDE SEQUENCE</scope>
</reference>
<evidence type="ECO:0000313" key="1">
    <source>
        <dbReference type="EMBL" id="GFT27343.1"/>
    </source>
</evidence>
<dbReference type="EMBL" id="BMAW01060662">
    <property type="protein sequence ID" value="GFT27343.1"/>
    <property type="molecule type" value="Genomic_DNA"/>
</dbReference>
<organism evidence="1 2">
    <name type="scientific">Nephila pilipes</name>
    <name type="common">Giant wood spider</name>
    <name type="synonym">Nephila maculata</name>
    <dbReference type="NCBI Taxonomy" id="299642"/>
    <lineage>
        <taxon>Eukaryota</taxon>
        <taxon>Metazoa</taxon>
        <taxon>Ecdysozoa</taxon>
        <taxon>Arthropoda</taxon>
        <taxon>Chelicerata</taxon>
        <taxon>Arachnida</taxon>
        <taxon>Araneae</taxon>
        <taxon>Araneomorphae</taxon>
        <taxon>Entelegynae</taxon>
        <taxon>Araneoidea</taxon>
        <taxon>Nephilidae</taxon>
        <taxon>Nephila</taxon>
    </lineage>
</organism>
<dbReference type="Proteomes" id="UP000887013">
    <property type="component" value="Unassembled WGS sequence"/>
</dbReference>
<name>A0A8X6TLA5_NEPPI</name>
<comment type="caution">
    <text evidence="1">The sequence shown here is derived from an EMBL/GenBank/DDBJ whole genome shotgun (WGS) entry which is preliminary data.</text>
</comment>
<dbReference type="AlphaFoldDB" id="A0A8X6TLA5"/>
<proteinExistence type="predicted"/>
<accession>A0A8X6TLA5</accession>
<keyword evidence="2" id="KW-1185">Reference proteome</keyword>